<evidence type="ECO:0000313" key="1">
    <source>
        <dbReference type="Proteomes" id="UP000887565"/>
    </source>
</evidence>
<dbReference type="WBParaSite" id="nRc.2.0.1.t44252-RA">
    <property type="protein sequence ID" value="nRc.2.0.1.t44252-RA"/>
    <property type="gene ID" value="nRc.2.0.1.g44252"/>
</dbReference>
<reference evidence="2" key="1">
    <citation type="submission" date="2022-11" db="UniProtKB">
        <authorList>
            <consortium name="WormBaseParasite"/>
        </authorList>
    </citation>
    <scope>IDENTIFICATION</scope>
</reference>
<protein>
    <submittedName>
        <fullName evidence="2">Uncharacterized protein</fullName>
    </submittedName>
</protein>
<evidence type="ECO:0000313" key="2">
    <source>
        <dbReference type="WBParaSite" id="nRc.2.0.1.t44252-RA"/>
    </source>
</evidence>
<organism evidence="1 2">
    <name type="scientific">Romanomermis culicivorax</name>
    <name type="common">Nematode worm</name>
    <dbReference type="NCBI Taxonomy" id="13658"/>
    <lineage>
        <taxon>Eukaryota</taxon>
        <taxon>Metazoa</taxon>
        <taxon>Ecdysozoa</taxon>
        <taxon>Nematoda</taxon>
        <taxon>Enoplea</taxon>
        <taxon>Dorylaimia</taxon>
        <taxon>Mermithida</taxon>
        <taxon>Mermithoidea</taxon>
        <taxon>Mermithidae</taxon>
        <taxon>Romanomermis</taxon>
    </lineage>
</organism>
<dbReference type="Proteomes" id="UP000887565">
    <property type="component" value="Unplaced"/>
</dbReference>
<proteinExistence type="predicted"/>
<sequence length="159" mass="17896">MTASISTLQRQRRIGQADQAVGDHIVLLDGQRSAERLILQAHTPAQTYEIFGVHAAHRIAGAVRKIERFGYDVERRRSTRFETVGDGARRAAAGAGHHPRRRRTGVEFHPDGLRRQAYGHVAQIIDWVSKEAFRKAGNVKNRRVAKFPTTDQSAVTFLY</sequence>
<name>A0A915KZJ3_ROMCU</name>
<dbReference type="AlphaFoldDB" id="A0A915KZJ3"/>
<keyword evidence="1" id="KW-1185">Reference proteome</keyword>
<accession>A0A915KZJ3</accession>